<accession>A0A9W7IH02</accession>
<evidence type="ECO:0008006" key="3">
    <source>
        <dbReference type="Google" id="ProtNLM"/>
    </source>
</evidence>
<dbReference type="OrthoDB" id="999432at2759"/>
<gene>
    <name evidence="1" type="ORF">HRI_003168000</name>
</gene>
<keyword evidence="2" id="KW-1185">Reference proteome</keyword>
<sequence length="195" mass="21919">MGFRDLAKFNIALLAKQWWRLITKPGSLAARLIRAKYYPTSSFLNANLGSSPSLIWRSIWSSRKLLELGMGWRIGNGQSVLIWNDFWLPSFPPERISSPQRADLQKVSDIIHSPSGGWNEPLIRSSFTTEEADRILAIPISSSGQEDVRVWLGEGSGIYSVRSGYRVLLNPSENSSGDNIFNHLWSLDCPSKVKI</sequence>
<dbReference type="Proteomes" id="UP001165190">
    <property type="component" value="Unassembled WGS sequence"/>
</dbReference>
<evidence type="ECO:0000313" key="1">
    <source>
        <dbReference type="EMBL" id="GMI94987.1"/>
    </source>
</evidence>
<organism evidence="1 2">
    <name type="scientific">Hibiscus trionum</name>
    <name type="common">Flower of an hour</name>
    <dbReference type="NCBI Taxonomy" id="183268"/>
    <lineage>
        <taxon>Eukaryota</taxon>
        <taxon>Viridiplantae</taxon>
        <taxon>Streptophyta</taxon>
        <taxon>Embryophyta</taxon>
        <taxon>Tracheophyta</taxon>
        <taxon>Spermatophyta</taxon>
        <taxon>Magnoliopsida</taxon>
        <taxon>eudicotyledons</taxon>
        <taxon>Gunneridae</taxon>
        <taxon>Pentapetalae</taxon>
        <taxon>rosids</taxon>
        <taxon>malvids</taxon>
        <taxon>Malvales</taxon>
        <taxon>Malvaceae</taxon>
        <taxon>Malvoideae</taxon>
        <taxon>Hibiscus</taxon>
    </lineage>
</organism>
<name>A0A9W7IH02_HIBTR</name>
<proteinExistence type="predicted"/>
<dbReference type="EMBL" id="BSYR01000026">
    <property type="protein sequence ID" value="GMI94987.1"/>
    <property type="molecule type" value="Genomic_DNA"/>
</dbReference>
<dbReference type="AlphaFoldDB" id="A0A9W7IH02"/>
<reference evidence="1" key="1">
    <citation type="submission" date="2023-05" db="EMBL/GenBank/DDBJ databases">
        <title>Genome and transcriptome analyses reveal genes involved in the formation of fine ridges on petal epidermal cells in Hibiscus trionum.</title>
        <authorList>
            <person name="Koshimizu S."/>
            <person name="Masuda S."/>
            <person name="Ishii T."/>
            <person name="Shirasu K."/>
            <person name="Hoshino A."/>
            <person name="Arita M."/>
        </authorList>
    </citation>
    <scope>NUCLEOTIDE SEQUENCE</scope>
    <source>
        <strain evidence="1">Hamamatsu line</strain>
    </source>
</reference>
<comment type="caution">
    <text evidence="1">The sequence shown here is derived from an EMBL/GenBank/DDBJ whole genome shotgun (WGS) entry which is preliminary data.</text>
</comment>
<evidence type="ECO:0000313" key="2">
    <source>
        <dbReference type="Proteomes" id="UP001165190"/>
    </source>
</evidence>
<protein>
    <recommendedName>
        <fullName evidence="3">Reverse transcriptase</fullName>
    </recommendedName>
</protein>